<sequence length="221" mass="23250">MNIDVYKALGNGPMSMTCPGLSDAKAAQSTTNDAIRKLNALGLDELQEVDIALLSRIESKLGAATSAMDRTMGHMQHLADNALWISSKSNMVSTLDTMAGLPVSSCVNTDKVFGPIAGGADKLFTAGSEVASAIGQKVDDYLSGAMSALELEEYLSGVSGLIDDCTAQFDAMVAEGKAIIDEFEQKIMNSGIASAIDAVWNNPCTQAIMQATLPDDIKQHL</sequence>
<feature type="domain" description="DUF7217" evidence="1">
    <location>
        <begin position="23"/>
        <end position="220"/>
    </location>
</feature>
<organism evidence="2 3">
    <name type="scientific">Vibrio scophthalmi</name>
    <dbReference type="NCBI Taxonomy" id="45658"/>
    <lineage>
        <taxon>Bacteria</taxon>
        <taxon>Pseudomonadati</taxon>
        <taxon>Pseudomonadota</taxon>
        <taxon>Gammaproteobacteria</taxon>
        <taxon>Vibrionales</taxon>
        <taxon>Vibrionaceae</taxon>
        <taxon>Vibrio</taxon>
    </lineage>
</organism>
<accession>A0A1E3WH96</accession>
<evidence type="ECO:0000259" key="1">
    <source>
        <dbReference type="Pfam" id="PF23854"/>
    </source>
</evidence>
<evidence type="ECO:0000313" key="2">
    <source>
        <dbReference type="EMBL" id="ODS05178.1"/>
    </source>
</evidence>
<gene>
    <name evidence="2" type="ORF">VSF3289_04319</name>
</gene>
<protein>
    <recommendedName>
        <fullName evidence="1">DUF7217 domain-containing protein</fullName>
    </recommendedName>
</protein>
<proteinExistence type="predicted"/>
<dbReference type="EMBL" id="MDCJ01000007">
    <property type="protein sequence ID" value="ODS05178.1"/>
    <property type="molecule type" value="Genomic_DNA"/>
</dbReference>
<dbReference type="Proteomes" id="UP000095131">
    <property type="component" value="Unassembled WGS sequence"/>
</dbReference>
<dbReference type="AlphaFoldDB" id="A0A1E3WH96"/>
<dbReference type="InterPro" id="IPR055641">
    <property type="entry name" value="DUF7217"/>
</dbReference>
<name>A0A1E3WH96_9VIBR</name>
<dbReference type="PATRIC" id="fig|45658.8.peg.4303"/>
<evidence type="ECO:0000313" key="3">
    <source>
        <dbReference type="Proteomes" id="UP000095131"/>
    </source>
</evidence>
<comment type="caution">
    <text evidence="2">The sequence shown here is derived from an EMBL/GenBank/DDBJ whole genome shotgun (WGS) entry which is preliminary data.</text>
</comment>
<dbReference type="OrthoDB" id="5920712at2"/>
<reference evidence="2 3" key="1">
    <citation type="submission" date="2016-08" db="EMBL/GenBank/DDBJ databases">
        <title>Genome sequencing of Vibrio scophthalmi strain FP3289, an isolated from Paralichthys olivaceus.</title>
        <authorList>
            <person name="Han H.-J."/>
        </authorList>
    </citation>
    <scope>NUCLEOTIDE SEQUENCE [LARGE SCALE GENOMIC DNA]</scope>
    <source>
        <strain evidence="2 3">FP3289</strain>
    </source>
</reference>
<dbReference type="RefSeq" id="WP_069448132.1">
    <property type="nucleotide sequence ID" value="NZ_MDCJ01000007.1"/>
</dbReference>
<dbReference type="Pfam" id="PF23854">
    <property type="entry name" value="DUF7217"/>
    <property type="match status" value="1"/>
</dbReference>